<feature type="transmembrane region" description="Helical" evidence="2">
    <location>
        <begin position="155"/>
        <end position="181"/>
    </location>
</feature>
<proteinExistence type="predicted"/>
<sequence length="629" mass="69999">MSIVYLAATIIAVVLFLQSSTNNDSKYSRLLASSAGDEEYYGSSVPLWKLSDLPLTLLAGYYLVSFVTIALTRLQQYKTEDIRKRFVPSNIDFEIHRYGEWILLMIGEGVLSLLIVATTESKDYYIITTFGVLTMIFIQILTFESAPAHSEGHALWRSFLSGMSFSMLNQLLSMSLIIMGLSYKVFLLNVLKEEEESAYNEKTRALAGPSSDINKSVAAAFYSGSLFVVIASLELTTLTHAGSRAFVDEMWRMDGGSKKLYWPVVVINLLKLGLTLFAVTLWAWTVDPDVLTLCGFVVVISLTATRVLNFFFVHQKAMIDEAAARVTERFMAITTASRHESDTLPKLQRRHTIDDLTGGLNSSFDGIIVADLNGVISTVNDTARELFRYATKEEIIGKNLSVLCGGSDGKRHDGYVKAFKKKLLDDPSSVSKNKVLGRQRMLHACRADGTEFPCVIGIKLVSNNTMIAGYIRDMTGVVSTEQKRVSVSMRINEAIDKVVDDHAYDAIIATDRGGKIQKVNAVAVTEFGYDSKDELVGMNLSVLMHGVVDHPEFLLDSHGKQRVISITRKDESEMQCIIATRNIKRTPIVASYIRNLHPVKSSIKLPSKRKKFRRRKNQTGPATEDSLSK</sequence>
<feature type="transmembrane region" description="Helical" evidence="2">
    <location>
        <begin position="260"/>
        <end position="284"/>
    </location>
</feature>
<feature type="transmembrane region" description="Helical" evidence="2">
    <location>
        <begin position="124"/>
        <end position="143"/>
    </location>
</feature>
<feature type="compositionally biased region" description="Basic residues" evidence="1">
    <location>
        <begin position="606"/>
        <end position="617"/>
    </location>
</feature>
<dbReference type="NCBIfam" id="TIGR00229">
    <property type="entry name" value="sensory_box"/>
    <property type="match status" value="1"/>
</dbReference>
<keyword evidence="2" id="KW-0812">Transmembrane</keyword>
<dbReference type="CDD" id="cd00130">
    <property type="entry name" value="PAS"/>
    <property type="match status" value="2"/>
</dbReference>
<feature type="region of interest" description="Disordered" evidence="1">
    <location>
        <begin position="606"/>
        <end position="629"/>
    </location>
</feature>
<feature type="domain" description="PAS" evidence="3">
    <location>
        <begin position="354"/>
        <end position="421"/>
    </location>
</feature>
<evidence type="ECO:0000313" key="5">
    <source>
        <dbReference type="Proteomes" id="UP001224775"/>
    </source>
</evidence>
<accession>A0AAD8YG98</accession>
<evidence type="ECO:0000256" key="1">
    <source>
        <dbReference type="SAM" id="MobiDB-lite"/>
    </source>
</evidence>
<dbReference type="Pfam" id="PF13426">
    <property type="entry name" value="PAS_9"/>
    <property type="match status" value="1"/>
</dbReference>
<name>A0AAD8YG98_9STRA</name>
<feature type="transmembrane region" description="Helical" evidence="2">
    <location>
        <begin position="95"/>
        <end position="118"/>
    </location>
</feature>
<feature type="domain" description="PAS" evidence="3">
    <location>
        <begin position="494"/>
        <end position="563"/>
    </location>
</feature>
<feature type="transmembrane region" description="Helical" evidence="2">
    <location>
        <begin position="53"/>
        <end position="74"/>
    </location>
</feature>
<keyword evidence="2" id="KW-0472">Membrane</keyword>
<dbReference type="Gene3D" id="3.30.450.20">
    <property type="entry name" value="PAS domain"/>
    <property type="match status" value="2"/>
</dbReference>
<dbReference type="SMART" id="SM00091">
    <property type="entry name" value="PAS"/>
    <property type="match status" value="2"/>
</dbReference>
<evidence type="ECO:0000259" key="3">
    <source>
        <dbReference type="SMART" id="SM00091"/>
    </source>
</evidence>
<dbReference type="AlphaFoldDB" id="A0AAD8YG98"/>
<keyword evidence="2" id="KW-1133">Transmembrane helix</keyword>
<feature type="transmembrane region" description="Helical" evidence="2">
    <location>
        <begin position="219"/>
        <end position="239"/>
    </location>
</feature>
<protein>
    <recommendedName>
        <fullName evidence="3">PAS domain-containing protein</fullName>
    </recommendedName>
</protein>
<feature type="transmembrane region" description="Helical" evidence="2">
    <location>
        <begin position="290"/>
        <end position="312"/>
    </location>
</feature>
<dbReference type="InterPro" id="IPR000014">
    <property type="entry name" value="PAS"/>
</dbReference>
<evidence type="ECO:0000256" key="2">
    <source>
        <dbReference type="SAM" id="Phobius"/>
    </source>
</evidence>
<keyword evidence="5" id="KW-1185">Reference proteome</keyword>
<evidence type="ECO:0000313" key="4">
    <source>
        <dbReference type="EMBL" id="KAK1745718.1"/>
    </source>
</evidence>
<gene>
    <name evidence="4" type="ORF">QTG54_003642</name>
</gene>
<reference evidence="4" key="1">
    <citation type="submission" date="2023-06" db="EMBL/GenBank/DDBJ databases">
        <title>Survivors Of The Sea: Transcriptome response of Skeletonema marinoi to long-term dormancy.</title>
        <authorList>
            <person name="Pinder M.I.M."/>
            <person name="Kourtchenko O."/>
            <person name="Robertson E.K."/>
            <person name="Larsson T."/>
            <person name="Maumus F."/>
            <person name="Osuna-Cruz C.M."/>
            <person name="Vancaester E."/>
            <person name="Stenow R."/>
            <person name="Vandepoele K."/>
            <person name="Ploug H."/>
            <person name="Bruchert V."/>
            <person name="Godhe A."/>
            <person name="Topel M."/>
        </authorList>
    </citation>
    <scope>NUCLEOTIDE SEQUENCE</scope>
    <source>
        <strain evidence="4">R05AC</strain>
    </source>
</reference>
<dbReference type="InterPro" id="IPR035965">
    <property type="entry name" value="PAS-like_dom_sf"/>
</dbReference>
<dbReference type="Proteomes" id="UP001224775">
    <property type="component" value="Unassembled WGS sequence"/>
</dbReference>
<organism evidence="4 5">
    <name type="scientific">Skeletonema marinoi</name>
    <dbReference type="NCBI Taxonomy" id="267567"/>
    <lineage>
        <taxon>Eukaryota</taxon>
        <taxon>Sar</taxon>
        <taxon>Stramenopiles</taxon>
        <taxon>Ochrophyta</taxon>
        <taxon>Bacillariophyta</taxon>
        <taxon>Coscinodiscophyceae</taxon>
        <taxon>Thalassiosirophycidae</taxon>
        <taxon>Thalassiosirales</taxon>
        <taxon>Skeletonemataceae</taxon>
        <taxon>Skeletonema</taxon>
        <taxon>Skeletonema marinoi-dohrnii complex</taxon>
    </lineage>
</organism>
<dbReference type="SUPFAM" id="SSF55785">
    <property type="entry name" value="PYP-like sensor domain (PAS domain)"/>
    <property type="match status" value="2"/>
</dbReference>
<comment type="caution">
    <text evidence="4">The sequence shown here is derived from an EMBL/GenBank/DDBJ whole genome shotgun (WGS) entry which is preliminary data.</text>
</comment>
<dbReference type="EMBL" id="JATAAI010000005">
    <property type="protein sequence ID" value="KAK1745718.1"/>
    <property type="molecule type" value="Genomic_DNA"/>
</dbReference>